<gene>
    <name evidence="1" type="ORF">ACFSJU_17240</name>
</gene>
<keyword evidence="2" id="KW-1185">Reference proteome</keyword>
<proteinExistence type="predicted"/>
<comment type="caution">
    <text evidence="1">The sequence shown here is derived from an EMBL/GenBank/DDBJ whole genome shotgun (WGS) entry which is preliminary data.</text>
</comment>
<sequence length="111" mass="12417">MKEENNGQKYLTGEEISNILSSVQKPGLRYTVDLYLLDYIKCCLLEEGQLTNNITKLQNALNYLDNAAAKKDVEDVISSLQCVQKEYTEYLEDTGILANGEYPSARDAGSN</sequence>
<accession>A0ABW4ZRF5</accession>
<dbReference type="EMBL" id="JBHUHZ010000003">
    <property type="protein sequence ID" value="MFD2164157.1"/>
    <property type="molecule type" value="Genomic_DNA"/>
</dbReference>
<organism evidence="1 2">
    <name type="scientific">Paradesertivirga mongoliensis</name>
    <dbReference type="NCBI Taxonomy" id="2100740"/>
    <lineage>
        <taxon>Bacteria</taxon>
        <taxon>Pseudomonadati</taxon>
        <taxon>Bacteroidota</taxon>
        <taxon>Sphingobacteriia</taxon>
        <taxon>Sphingobacteriales</taxon>
        <taxon>Sphingobacteriaceae</taxon>
        <taxon>Paradesertivirga</taxon>
    </lineage>
</organism>
<protein>
    <submittedName>
        <fullName evidence="1">Uncharacterized protein</fullName>
    </submittedName>
</protein>
<dbReference type="RefSeq" id="WP_255904457.1">
    <property type="nucleotide sequence ID" value="NZ_JAFMZO010000004.1"/>
</dbReference>
<name>A0ABW4ZRF5_9SPHI</name>
<dbReference type="Proteomes" id="UP001597387">
    <property type="component" value="Unassembled WGS sequence"/>
</dbReference>
<reference evidence="2" key="1">
    <citation type="journal article" date="2019" name="Int. J. Syst. Evol. Microbiol.">
        <title>The Global Catalogue of Microorganisms (GCM) 10K type strain sequencing project: providing services to taxonomists for standard genome sequencing and annotation.</title>
        <authorList>
            <consortium name="The Broad Institute Genomics Platform"/>
            <consortium name="The Broad Institute Genome Sequencing Center for Infectious Disease"/>
            <person name="Wu L."/>
            <person name="Ma J."/>
        </authorList>
    </citation>
    <scope>NUCLEOTIDE SEQUENCE [LARGE SCALE GENOMIC DNA]</scope>
    <source>
        <strain evidence="2">KCTC 42217</strain>
    </source>
</reference>
<evidence type="ECO:0000313" key="2">
    <source>
        <dbReference type="Proteomes" id="UP001597387"/>
    </source>
</evidence>
<evidence type="ECO:0000313" key="1">
    <source>
        <dbReference type="EMBL" id="MFD2164157.1"/>
    </source>
</evidence>